<keyword evidence="2" id="KW-1185">Reference proteome</keyword>
<name>A0A9J5Y544_SOLCO</name>
<dbReference type="EMBL" id="JACXVP010000007">
    <property type="protein sequence ID" value="KAG5595309.1"/>
    <property type="molecule type" value="Genomic_DNA"/>
</dbReference>
<accession>A0A9J5Y544</accession>
<sequence length="67" mass="7795">MSESYELKPINKPIFFNLEQGGTSENESIYHYLFNHGVISYPYSKDFIDYIDASIPNLKFHSKESVT</sequence>
<proteinExistence type="predicted"/>
<evidence type="ECO:0000313" key="2">
    <source>
        <dbReference type="Proteomes" id="UP000824120"/>
    </source>
</evidence>
<comment type="caution">
    <text evidence="1">The sequence shown here is derived from an EMBL/GenBank/DDBJ whole genome shotgun (WGS) entry which is preliminary data.</text>
</comment>
<protein>
    <submittedName>
        <fullName evidence="1">Uncharacterized protein</fullName>
    </submittedName>
</protein>
<dbReference type="AlphaFoldDB" id="A0A9J5Y544"/>
<organism evidence="1 2">
    <name type="scientific">Solanum commersonii</name>
    <name type="common">Commerson's wild potato</name>
    <name type="synonym">Commerson's nightshade</name>
    <dbReference type="NCBI Taxonomy" id="4109"/>
    <lineage>
        <taxon>Eukaryota</taxon>
        <taxon>Viridiplantae</taxon>
        <taxon>Streptophyta</taxon>
        <taxon>Embryophyta</taxon>
        <taxon>Tracheophyta</taxon>
        <taxon>Spermatophyta</taxon>
        <taxon>Magnoliopsida</taxon>
        <taxon>eudicotyledons</taxon>
        <taxon>Gunneridae</taxon>
        <taxon>Pentapetalae</taxon>
        <taxon>asterids</taxon>
        <taxon>lamiids</taxon>
        <taxon>Solanales</taxon>
        <taxon>Solanaceae</taxon>
        <taxon>Solanoideae</taxon>
        <taxon>Solaneae</taxon>
        <taxon>Solanum</taxon>
    </lineage>
</organism>
<reference evidence="1 2" key="1">
    <citation type="submission" date="2020-09" db="EMBL/GenBank/DDBJ databases">
        <title>De no assembly of potato wild relative species, Solanum commersonii.</title>
        <authorList>
            <person name="Cho K."/>
        </authorList>
    </citation>
    <scope>NUCLEOTIDE SEQUENCE [LARGE SCALE GENOMIC DNA]</scope>
    <source>
        <strain evidence="1">LZ3.2</strain>
        <tissue evidence="1">Leaf</tissue>
    </source>
</reference>
<dbReference type="Proteomes" id="UP000824120">
    <property type="component" value="Chromosome 7"/>
</dbReference>
<gene>
    <name evidence="1" type="ORF">H5410_036541</name>
</gene>
<evidence type="ECO:0000313" key="1">
    <source>
        <dbReference type="EMBL" id="KAG5595309.1"/>
    </source>
</evidence>
<dbReference type="OrthoDB" id="1317178at2759"/>